<dbReference type="EMBL" id="KY774314">
    <property type="protein sequence ID" value="ART31052.1"/>
    <property type="molecule type" value="Genomic_DNA"/>
</dbReference>
<keyword evidence="2" id="KW-0496">Mitochondrion</keyword>
<evidence type="ECO:0000313" key="1">
    <source>
        <dbReference type="EMBL" id="ART31052.1"/>
    </source>
</evidence>
<geneLocation type="mitochondrion" evidence="2"/>
<evidence type="ECO:0000313" key="2">
    <source>
        <dbReference type="EMBL" id="ART32060.1"/>
    </source>
</evidence>
<gene>
    <name evidence="1" type="ORF">AEK19_MT0818</name>
    <name evidence="2" type="ORF">AEK19_MT1892</name>
</gene>
<accession>A0A1Y0B3T0</accession>
<name>A0A1Y0B3T0_9LAMI</name>
<sequence>MEVIFLSYLSYLSRKERISSNNQEQTKLHLNYVQAVKALTVDACTLKQKSKAKDRCYSDILETKKARFISLARHLVRNAERTGPAEGRPDIWENSIL</sequence>
<proteinExistence type="predicted"/>
<protein>
    <submittedName>
        <fullName evidence="2">Uncharacterized protein</fullName>
    </submittedName>
</protein>
<reference evidence="2" key="1">
    <citation type="submission" date="2017-03" db="EMBL/GenBank/DDBJ databases">
        <title>The mitochondrial genome of the carnivorous plant Utricularia reniformis (Lentibulariaceae): structure, comparative analysis and evolutionary landmarks.</title>
        <authorList>
            <person name="Silva S.R."/>
            <person name="Alvarenga D.O."/>
            <person name="Michael T.P."/>
            <person name="Miranda V.F.O."/>
            <person name="Varani A.M."/>
        </authorList>
    </citation>
    <scope>NUCLEOTIDE SEQUENCE</scope>
</reference>
<dbReference type="EMBL" id="KY774314">
    <property type="protein sequence ID" value="ART32060.1"/>
    <property type="molecule type" value="Genomic_DNA"/>
</dbReference>
<dbReference type="AlphaFoldDB" id="A0A1Y0B3T0"/>
<organism evidence="2">
    <name type="scientific">Utricularia reniformis</name>
    <dbReference type="NCBI Taxonomy" id="192314"/>
    <lineage>
        <taxon>Eukaryota</taxon>
        <taxon>Viridiplantae</taxon>
        <taxon>Streptophyta</taxon>
        <taxon>Embryophyta</taxon>
        <taxon>Tracheophyta</taxon>
        <taxon>Spermatophyta</taxon>
        <taxon>Magnoliopsida</taxon>
        <taxon>eudicotyledons</taxon>
        <taxon>Gunneridae</taxon>
        <taxon>Pentapetalae</taxon>
        <taxon>asterids</taxon>
        <taxon>lamiids</taxon>
        <taxon>Lamiales</taxon>
        <taxon>Lentibulariaceae</taxon>
        <taxon>Utricularia</taxon>
    </lineage>
</organism>